<keyword evidence="2" id="KW-1185">Reference proteome</keyword>
<gene>
    <name evidence="1" type="ORF">BCR34DRAFT_553845</name>
</gene>
<evidence type="ECO:0000313" key="2">
    <source>
        <dbReference type="Proteomes" id="UP000193144"/>
    </source>
</evidence>
<comment type="caution">
    <text evidence="1">The sequence shown here is derived from an EMBL/GenBank/DDBJ whole genome shotgun (WGS) entry which is preliminary data.</text>
</comment>
<organism evidence="1 2">
    <name type="scientific">Clohesyomyces aquaticus</name>
    <dbReference type="NCBI Taxonomy" id="1231657"/>
    <lineage>
        <taxon>Eukaryota</taxon>
        <taxon>Fungi</taxon>
        <taxon>Dikarya</taxon>
        <taxon>Ascomycota</taxon>
        <taxon>Pezizomycotina</taxon>
        <taxon>Dothideomycetes</taxon>
        <taxon>Pleosporomycetidae</taxon>
        <taxon>Pleosporales</taxon>
        <taxon>Lindgomycetaceae</taxon>
        <taxon>Clohesyomyces</taxon>
    </lineage>
</organism>
<evidence type="ECO:0000313" key="1">
    <source>
        <dbReference type="EMBL" id="ORY18557.1"/>
    </source>
</evidence>
<sequence length="55" mass="6091">MLLFIVSGDRRRPAPKEHALHPLASFEGCRAPCRRAELQGVVANDGRRKGLPVKL</sequence>
<name>A0A1Y2A8B7_9PLEO</name>
<proteinExistence type="predicted"/>
<dbReference type="AlphaFoldDB" id="A0A1Y2A8B7"/>
<accession>A0A1Y2A8B7</accession>
<dbReference type="Proteomes" id="UP000193144">
    <property type="component" value="Unassembled WGS sequence"/>
</dbReference>
<reference evidence="1 2" key="1">
    <citation type="submission" date="2016-07" db="EMBL/GenBank/DDBJ databases">
        <title>Pervasive Adenine N6-methylation of Active Genes in Fungi.</title>
        <authorList>
            <consortium name="DOE Joint Genome Institute"/>
            <person name="Mondo S.J."/>
            <person name="Dannebaum R.O."/>
            <person name="Kuo R.C."/>
            <person name="Labutti K."/>
            <person name="Haridas S."/>
            <person name="Kuo A."/>
            <person name="Salamov A."/>
            <person name="Ahrendt S.R."/>
            <person name="Lipzen A."/>
            <person name="Sullivan W."/>
            <person name="Andreopoulos W.B."/>
            <person name="Clum A."/>
            <person name="Lindquist E."/>
            <person name="Daum C."/>
            <person name="Ramamoorthy G.K."/>
            <person name="Gryganskyi A."/>
            <person name="Culley D."/>
            <person name="Magnuson J.K."/>
            <person name="James T.Y."/>
            <person name="O'Malley M.A."/>
            <person name="Stajich J.E."/>
            <person name="Spatafora J.W."/>
            <person name="Visel A."/>
            <person name="Grigoriev I.V."/>
        </authorList>
    </citation>
    <scope>NUCLEOTIDE SEQUENCE [LARGE SCALE GENOMIC DNA]</scope>
    <source>
        <strain evidence="1 2">CBS 115471</strain>
    </source>
</reference>
<dbReference type="EMBL" id="MCFA01000006">
    <property type="protein sequence ID" value="ORY18557.1"/>
    <property type="molecule type" value="Genomic_DNA"/>
</dbReference>
<protein>
    <submittedName>
        <fullName evidence="1">Uncharacterized protein</fullName>
    </submittedName>
</protein>